<dbReference type="InterPro" id="IPR050141">
    <property type="entry name" value="GCL_type2/YbdK_subfam"/>
</dbReference>
<keyword evidence="3 5" id="KW-0067">ATP-binding</keyword>
<keyword evidence="2 5" id="KW-0547">Nucleotide-binding</keyword>
<evidence type="ECO:0000256" key="4">
    <source>
        <dbReference type="ARBA" id="ARBA00048819"/>
    </source>
</evidence>
<name>A0A5C4N677_9ACTN</name>
<comment type="similarity">
    <text evidence="5">Belongs to the glutamate--cysteine ligase type 2 family. YbdK subfamily.</text>
</comment>
<proteinExistence type="inferred from homology"/>
<dbReference type="InterPro" id="IPR014746">
    <property type="entry name" value="Gln_synth/guanido_kin_cat_dom"/>
</dbReference>
<comment type="caution">
    <text evidence="7">The sequence shown here is derived from an EMBL/GenBank/DDBJ whole genome shotgun (WGS) entry which is preliminary data.</text>
</comment>
<dbReference type="PANTHER" id="PTHR36510:SF1">
    <property type="entry name" value="GLUTAMATE--CYSTEINE LIGASE 2-RELATED"/>
    <property type="match status" value="1"/>
</dbReference>
<dbReference type="GO" id="GO:0004357">
    <property type="term" value="F:glutamate-cysteine ligase activity"/>
    <property type="evidence" value="ECO:0007669"/>
    <property type="project" value="UniProtKB-EC"/>
</dbReference>
<dbReference type="SUPFAM" id="SSF55931">
    <property type="entry name" value="Glutamine synthetase/guanido kinase"/>
    <property type="match status" value="1"/>
</dbReference>
<dbReference type="HAMAP" id="MF_01609">
    <property type="entry name" value="Glu_cys_ligase_2"/>
    <property type="match status" value="1"/>
</dbReference>
<dbReference type="GO" id="GO:0005524">
    <property type="term" value="F:ATP binding"/>
    <property type="evidence" value="ECO:0007669"/>
    <property type="project" value="UniProtKB-KW"/>
</dbReference>
<evidence type="ECO:0000256" key="5">
    <source>
        <dbReference type="HAMAP-Rule" id="MF_01609"/>
    </source>
</evidence>
<dbReference type="NCBIfam" id="TIGR02050">
    <property type="entry name" value="gshA_cyan_rel"/>
    <property type="match status" value="1"/>
</dbReference>
<dbReference type="OrthoDB" id="9803842at2"/>
<dbReference type="EC" id="6.3.2.2" evidence="5"/>
<dbReference type="Proteomes" id="UP000306740">
    <property type="component" value="Unassembled WGS sequence"/>
</dbReference>
<dbReference type="InterPro" id="IPR006336">
    <property type="entry name" value="GCS2"/>
</dbReference>
<comment type="function">
    <text evidence="5">ATP-dependent carboxylate-amine ligase which exhibits weak glutamate--cysteine ligase activity.</text>
</comment>
<sequence>MRTLGIEEEMLLVDPGTGETVSVSQRALRHHDGEAALEHELFLEQVETMTSPHERLDDLAADLEQARRETVAAARAAGASLIATGTAPLPGTAPEVTPKPRYEQMLAEFGAIGRSAAVCGMHVHVDVEDDEEAVAVIDRVRPWLPSLIALSANSPYEDGEDTGHASWRSRRWSSWPTAGPVEPFGDAKTYREAVAALVASGAALDEGMIYFDVRRARSLPTVEIRVADVCTDLRDGVLVAALTRALVETEARAWADGRAAEPWRVELLRAARWHAARHGLADTLLDPRSRRLCPAADVLDGFVAHVREALDDAGDLDLVRDGVARVLRDGTGADHQRRIGRHGDLGAVVADLALRTDPDA</sequence>
<dbReference type="RefSeq" id="WP_139104993.1">
    <property type="nucleotide sequence ID" value="NZ_VDFR01000004.1"/>
</dbReference>
<evidence type="ECO:0000313" key="6">
    <source>
        <dbReference type="EMBL" id="TNC51739.1"/>
    </source>
</evidence>
<evidence type="ECO:0000256" key="3">
    <source>
        <dbReference type="ARBA" id="ARBA00022840"/>
    </source>
</evidence>
<dbReference type="EMBL" id="VDFR01000005">
    <property type="protein sequence ID" value="TNC51739.1"/>
    <property type="molecule type" value="Genomic_DNA"/>
</dbReference>
<evidence type="ECO:0000313" key="8">
    <source>
        <dbReference type="Proteomes" id="UP000306740"/>
    </source>
</evidence>
<gene>
    <name evidence="7" type="ORF">FHE65_00805</name>
    <name evidence="6" type="ORF">FHE65_01125</name>
</gene>
<dbReference type="NCBIfam" id="NF010041">
    <property type="entry name" value="PRK13517.1-1"/>
    <property type="match status" value="1"/>
</dbReference>
<accession>A0A5C4N677</accession>
<dbReference type="Pfam" id="PF04107">
    <property type="entry name" value="GCS2"/>
    <property type="match status" value="1"/>
</dbReference>
<dbReference type="PANTHER" id="PTHR36510">
    <property type="entry name" value="GLUTAMATE--CYSTEINE LIGASE 2-RELATED"/>
    <property type="match status" value="1"/>
</dbReference>
<keyword evidence="1 5" id="KW-0436">Ligase</keyword>
<dbReference type="AlphaFoldDB" id="A0A5C4N677"/>
<evidence type="ECO:0000313" key="7">
    <source>
        <dbReference type="EMBL" id="TNC52149.1"/>
    </source>
</evidence>
<dbReference type="GO" id="GO:0042398">
    <property type="term" value="P:modified amino acid biosynthetic process"/>
    <property type="evidence" value="ECO:0007669"/>
    <property type="project" value="InterPro"/>
</dbReference>
<evidence type="ECO:0000256" key="2">
    <source>
        <dbReference type="ARBA" id="ARBA00022741"/>
    </source>
</evidence>
<dbReference type="EMBL" id="VDFR01000004">
    <property type="protein sequence ID" value="TNC52149.1"/>
    <property type="molecule type" value="Genomic_DNA"/>
</dbReference>
<evidence type="ECO:0000256" key="1">
    <source>
        <dbReference type="ARBA" id="ARBA00022598"/>
    </source>
</evidence>
<protein>
    <recommendedName>
        <fullName evidence="5">Putative glutamate--cysteine ligase 2</fullName>
        <ecNumber evidence="5">6.3.2.2</ecNumber>
    </recommendedName>
    <alternativeName>
        <fullName evidence="5">Gamma-glutamylcysteine synthetase 2</fullName>
        <shortName evidence="5">GCS 2</shortName>
        <shortName evidence="5">Gamma-GCS 2</shortName>
    </alternativeName>
</protein>
<dbReference type="Gene3D" id="3.30.590.20">
    <property type="match status" value="1"/>
</dbReference>
<dbReference type="InterPro" id="IPR011793">
    <property type="entry name" value="YbdK"/>
</dbReference>
<comment type="catalytic activity">
    <reaction evidence="4 5">
        <text>L-cysteine + L-glutamate + ATP = gamma-L-glutamyl-L-cysteine + ADP + phosphate + H(+)</text>
        <dbReference type="Rhea" id="RHEA:13285"/>
        <dbReference type="ChEBI" id="CHEBI:15378"/>
        <dbReference type="ChEBI" id="CHEBI:29985"/>
        <dbReference type="ChEBI" id="CHEBI:30616"/>
        <dbReference type="ChEBI" id="CHEBI:35235"/>
        <dbReference type="ChEBI" id="CHEBI:43474"/>
        <dbReference type="ChEBI" id="CHEBI:58173"/>
        <dbReference type="ChEBI" id="CHEBI:456216"/>
        <dbReference type="EC" id="6.3.2.2"/>
    </reaction>
</comment>
<organism evidence="7 8">
    <name type="scientific">Mumia zhuanghuii</name>
    <dbReference type="NCBI Taxonomy" id="2585211"/>
    <lineage>
        <taxon>Bacteria</taxon>
        <taxon>Bacillati</taxon>
        <taxon>Actinomycetota</taxon>
        <taxon>Actinomycetes</taxon>
        <taxon>Propionibacteriales</taxon>
        <taxon>Nocardioidaceae</taxon>
        <taxon>Mumia</taxon>
    </lineage>
</organism>
<reference evidence="7 8" key="1">
    <citation type="submission" date="2019-05" db="EMBL/GenBank/DDBJ databases">
        <title>Mumia sp. nov., isolated from the intestinal contents of plateau pika (Ochotona curzoniae) in the Qinghai-Tibet plateau of China.</title>
        <authorList>
            <person name="Tian Z."/>
        </authorList>
    </citation>
    <scope>NUCLEOTIDE SEQUENCE [LARGE SCALE GENOMIC DNA]</scope>
    <source>
        <strain evidence="8">527</strain>
        <strain evidence="7">Z527</strain>
    </source>
</reference>